<accession>A0ABV3DWG3</accession>
<evidence type="ECO:0000313" key="2">
    <source>
        <dbReference type="Proteomes" id="UP001551482"/>
    </source>
</evidence>
<proteinExistence type="predicted"/>
<keyword evidence="2" id="KW-1185">Reference proteome</keyword>
<dbReference type="Proteomes" id="UP001551482">
    <property type="component" value="Unassembled WGS sequence"/>
</dbReference>
<evidence type="ECO:0000313" key="1">
    <source>
        <dbReference type="EMBL" id="MEU8139509.1"/>
    </source>
</evidence>
<reference evidence="1 2" key="1">
    <citation type="submission" date="2024-06" db="EMBL/GenBank/DDBJ databases">
        <title>The Natural Products Discovery Center: Release of the First 8490 Sequenced Strains for Exploring Actinobacteria Biosynthetic Diversity.</title>
        <authorList>
            <person name="Kalkreuter E."/>
            <person name="Kautsar S.A."/>
            <person name="Yang D."/>
            <person name="Bader C.D."/>
            <person name="Teijaro C.N."/>
            <person name="Fluegel L."/>
            <person name="Davis C.M."/>
            <person name="Simpson J.R."/>
            <person name="Lauterbach L."/>
            <person name="Steele A.D."/>
            <person name="Gui C."/>
            <person name="Meng S."/>
            <person name="Li G."/>
            <person name="Viehrig K."/>
            <person name="Ye F."/>
            <person name="Su P."/>
            <person name="Kiefer A.F."/>
            <person name="Nichols A."/>
            <person name="Cepeda A.J."/>
            <person name="Yan W."/>
            <person name="Fan B."/>
            <person name="Jiang Y."/>
            <person name="Adhikari A."/>
            <person name="Zheng C.-J."/>
            <person name="Schuster L."/>
            <person name="Cowan T.M."/>
            <person name="Smanski M.J."/>
            <person name="Chevrette M.G."/>
            <person name="De Carvalho L.P.S."/>
            <person name="Shen B."/>
        </authorList>
    </citation>
    <scope>NUCLEOTIDE SEQUENCE [LARGE SCALE GENOMIC DNA]</scope>
    <source>
        <strain evidence="1 2">NPDC048946</strain>
    </source>
</reference>
<organism evidence="1 2">
    <name type="scientific">Streptodolium elevatio</name>
    <dbReference type="NCBI Taxonomy" id="3157996"/>
    <lineage>
        <taxon>Bacteria</taxon>
        <taxon>Bacillati</taxon>
        <taxon>Actinomycetota</taxon>
        <taxon>Actinomycetes</taxon>
        <taxon>Kitasatosporales</taxon>
        <taxon>Streptomycetaceae</taxon>
        <taxon>Streptodolium</taxon>
    </lineage>
</organism>
<dbReference type="EMBL" id="JBEZFP010000180">
    <property type="protein sequence ID" value="MEU8139509.1"/>
    <property type="molecule type" value="Genomic_DNA"/>
</dbReference>
<evidence type="ECO:0008006" key="3">
    <source>
        <dbReference type="Google" id="ProtNLM"/>
    </source>
</evidence>
<gene>
    <name evidence="1" type="ORF">AB0C36_39180</name>
</gene>
<sequence length="115" mass="11616">MSNTDNAATPATPAIRTGARLRSQVCTTEVIVVRPPAGGVDLTCGGRPMVAIDAEVREGLAPETELAGGALLGKRYTLAADDTFEVLVTKAGAGTLADGGEPLVVKEAKALPASD</sequence>
<protein>
    <recommendedName>
        <fullName evidence="3">10 kDa chaperonin</fullName>
    </recommendedName>
</protein>
<comment type="caution">
    <text evidence="1">The sequence shown here is derived from an EMBL/GenBank/DDBJ whole genome shotgun (WGS) entry which is preliminary data.</text>
</comment>
<dbReference type="RefSeq" id="WP_358363648.1">
    <property type="nucleotide sequence ID" value="NZ_JBEZFP010000180.1"/>
</dbReference>
<name>A0ABV3DWG3_9ACTN</name>